<organism evidence="2 4">
    <name type="scientific">Pseudomonas aeruginosa</name>
    <dbReference type="NCBI Taxonomy" id="287"/>
    <lineage>
        <taxon>Bacteria</taxon>
        <taxon>Pseudomonadati</taxon>
        <taxon>Pseudomonadota</taxon>
        <taxon>Gammaproteobacteria</taxon>
        <taxon>Pseudomonadales</taxon>
        <taxon>Pseudomonadaceae</taxon>
        <taxon>Pseudomonas</taxon>
    </lineage>
</organism>
<accession>A0A367M9E4</accession>
<dbReference type="EMBL" id="CVVU01000063">
    <property type="protein sequence ID" value="CRO31147.1"/>
    <property type="molecule type" value="Genomic_DNA"/>
</dbReference>
<sequence length="78" mass="8530">MSAYSLQGVSLSSSERRSLQLRQQARAAVDRSVLQQTVAQALQALEKHKEEGGKASNPWITVTNEKGTPWVGDAFGWS</sequence>
<dbReference type="RefSeq" id="WP_033988259.1">
    <property type="nucleotide sequence ID" value="NZ_CAADND010000419.1"/>
</dbReference>
<dbReference type="AlphaFoldDB" id="A0A367M9E4"/>
<protein>
    <submittedName>
        <fullName evidence="2">Uncharacterized protein</fullName>
    </submittedName>
</protein>
<comment type="caution">
    <text evidence="2">The sequence shown here is derived from an EMBL/GenBank/DDBJ whole genome shotgun (WGS) entry which is preliminary data.</text>
</comment>
<evidence type="ECO:0000313" key="2">
    <source>
        <dbReference type="EMBL" id="RCI74126.1"/>
    </source>
</evidence>
<evidence type="ECO:0000313" key="1">
    <source>
        <dbReference type="EMBL" id="CRO31147.1"/>
    </source>
</evidence>
<evidence type="ECO:0000313" key="3">
    <source>
        <dbReference type="Proteomes" id="UP000045039"/>
    </source>
</evidence>
<reference evidence="2 4" key="3">
    <citation type="submission" date="2018-07" db="EMBL/GenBank/DDBJ databases">
        <title>Mechanisms of high-level aminoglycoside resistance among Gram-negative pathogens in Brazil.</title>
        <authorList>
            <person name="Ballaben A.S."/>
            <person name="Darini A.L.C."/>
            <person name="Doi Y."/>
        </authorList>
    </citation>
    <scope>NUCLEOTIDE SEQUENCE [LARGE SCALE GENOMIC DNA]</scope>
    <source>
        <strain evidence="2 4">B2-305</strain>
    </source>
</reference>
<evidence type="ECO:0000313" key="4">
    <source>
        <dbReference type="Proteomes" id="UP000253594"/>
    </source>
</evidence>
<name>A0A367M9E4_PSEAI</name>
<dbReference type="Proteomes" id="UP000253594">
    <property type="component" value="Unassembled WGS sequence"/>
</dbReference>
<proteinExistence type="predicted"/>
<reference evidence="1" key="1">
    <citation type="submission" date="2015-06" db="EMBL/GenBank/DDBJ databases">
        <authorList>
            <person name="Radhakrishnan R."/>
            <person name="Underwood A."/>
            <person name="Al-Shahib A."/>
        </authorList>
    </citation>
    <scope>NUCLEOTIDE SEQUENCE</scope>
    <source>
        <strain evidence="1">P19_London_7_VIM_2_05_10</strain>
    </source>
</reference>
<reference evidence="3" key="2">
    <citation type="submission" date="2015-06" db="EMBL/GenBank/DDBJ databases">
        <authorList>
            <person name="Radhakrishnan Rajesh"/>
            <person name="Underwood Anthony"/>
            <person name="Al-Shahib Ali"/>
        </authorList>
    </citation>
    <scope>NUCLEOTIDE SEQUENCE [LARGE SCALE GENOMIC DNA]</scope>
    <source>
        <strain evidence="3">P19_London_7_VIM_2_05_10</strain>
    </source>
</reference>
<dbReference type="Proteomes" id="UP000045039">
    <property type="component" value="Unassembled WGS sequence"/>
</dbReference>
<gene>
    <name evidence="2" type="ORF">DT376_14645</name>
    <name evidence="1" type="ORF">PAERUG_P19_London_7_VIM_2_05_10_01318</name>
</gene>
<dbReference type="EMBL" id="QORE01000442">
    <property type="protein sequence ID" value="RCI74126.1"/>
    <property type="molecule type" value="Genomic_DNA"/>
</dbReference>